<evidence type="ECO:0000256" key="5">
    <source>
        <dbReference type="ARBA" id="ARBA00023242"/>
    </source>
</evidence>
<dbReference type="GO" id="GO:0005737">
    <property type="term" value="C:cytoplasm"/>
    <property type="evidence" value="ECO:0007669"/>
    <property type="project" value="TreeGrafter"/>
</dbReference>
<keyword evidence="3" id="KW-0808">Transferase</keyword>
<dbReference type="GO" id="GO:0003714">
    <property type="term" value="F:transcription corepressor activity"/>
    <property type="evidence" value="ECO:0007669"/>
    <property type="project" value="TreeGrafter"/>
</dbReference>
<evidence type="ECO:0000256" key="2">
    <source>
        <dbReference type="ARBA" id="ARBA00022676"/>
    </source>
</evidence>
<keyword evidence="10" id="KW-1185">Reference proteome</keyword>
<evidence type="ECO:0000256" key="4">
    <source>
        <dbReference type="ARBA" id="ARBA00023027"/>
    </source>
</evidence>
<dbReference type="InterPro" id="IPR052056">
    <property type="entry name" value="Mono-ARTD/PARP"/>
</dbReference>
<comment type="subcellular location">
    <subcellularLocation>
        <location evidence="1">Nucleus</location>
    </subcellularLocation>
</comment>
<dbReference type="CTD" id="83666"/>
<dbReference type="GO" id="GO:0003950">
    <property type="term" value="F:NAD+ poly-ADP-ribosyltransferase activity"/>
    <property type="evidence" value="ECO:0007669"/>
    <property type="project" value="InterPro"/>
</dbReference>
<reference evidence="9 10" key="1">
    <citation type="journal article" date="2012" name="Genome Biol.">
        <title>Sequencing three crocodilian genomes to illuminate the evolution of archosaurs and amniotes.</title>
        <authorList>
            <person name="St John J.A."/>
            <person name="Braun E.L."/>
            <person name="Isberg S.R."/>
            <person name="Miles L.G."/>
            <person name="Chong A.Y."/>
            <person name="Gongora J."/>
            <person name="Dalzell P."/>
            <person name="Moran C."/>
            <person name="Bed'hom B."/>
            <person name="Abzhanov A."/>
            <person name="Burgess S.C."/>
            <person name="Cooksey A.M."/>
            <person name="Castoe T.A."/>
            <person name="Crawford N.G."/>
            <person name="Densmore L.D."/>
            <person name="Drew J.C."/>
            <person name="Edwards S.V."/>
            <person name="Faircloth B.C."/>
            <person name="Fujita M.K."/>
            <person name="Greenwold M.J."/>
            <person name="Hoffmann F.G."/>
            <person name="Howard J.M."/>
            <person name="Iguchi T."/>
            <person name="Janes D.E."/>
            <person name="Khan S.Y."/>
            <person name="Kohno S."/>
            <person name="de Koning A.J."/>
            <person name="Lance S.L."/>
            <person name="McCarthy F.M."/>
            <person name="McCormack J.E."/>
            <person name="Merchant M.E."/>
            <person name="Peterson D.G."/>
            <person name="Pollock D.D."/>
            <person name="Pourmand N."/>
            <person name="Raney B.J."/>
            <person name="Roessler K.A."/>
            <person name="Sanford J.R."/>
            <person name="Sawyer R.H."/>
            <person name="Schmidt C.J."/>
            <person name="Triplett E.W."/>
            <person name="Tuberville T.D."/>
            <person name="Venegas-Anaya M."/>
            <person name="Howard J.T."/>
            <person name="Jarvis E.D."/>
            <person name="Guillette L.J.Jr."/>
            <person name="Glenn T.C."/>
            <person name="Green R.E."/>
            <person name="Ray D.A."/>
        </authorList>
    </citation>
    <scope>NUCLEOTIDE SEQUENCE [LARGE SCALE GENOMIC DNA]</scope>
    <source>
        <strain evidence="9">KSC_2009_1</strain>
    </source>
</reference>
<dbReference type="GO" id="GO:1990404">
    <property type="term" value="F:NAD+-protein mono-ADP-ribosyltransferase activity"/>
    <property type="evidence" value="ECO:0007669"/>
    <property type="project" value="TreeGrafter"/>
</dbReference>
<evidence type="ECO:0000256" key="1">
    <source>
        <dbReference type="ARBA" id="ARBA00004123"/>
    </source>
</evidence>
<dbReference type="GO" id="GO:0005634">
    <property type="term" value="C:nucleus"/>
    <property type="evidence" value="ECO:0007669"/>
    <property type="project" value="UniProtKB-SubCell"/>
</dbReference>
<evidence type="ECO:0000256" key="3">
    <source>
        <dbReference type="ARBA" id="ARBA00022679"/>
    </source>
</evidence>
<dbReference type="Proteomes" id="UP000050525">
    <property type="component" value="Unassembled WGS sequence"/>
</dbReference>
<dbReference type="GO" id="GO:0044389">
    <property type="term" value="F:ubiquitin-like protein ligase binding"/>
    <property type="evidence" value="ECO:0007669"/>
    <property type="project" value="TreeGrafter"/>
</dbReference>
<dbReference type="Pfam" id="PF01661">
    <property type="entry name" value="Macro"/>
    <property type="match status" value="2"/>
</dbReference>
<sequence>MAMEEENVTIVINRDVYEILKKREGCLRDLLWKKFGCTPVFKCRLCPVEVYRKSPKRGIELSVWMDDITTHKADALVNAANEFLDHGAGLAFTLAEAGGPAIKEQSRLHIERYGTLKAGDIAVTGGGRLPCKAVIHAVGPRWLSYNKDECCHKLEVAITNILTYVNKPESYIGSVAIPAVSSGIFGFPLDLCASVIVQTIKAFVDLAPVFPHLKEIRLVNIDEPTVAAIKRACEACLGRSDTSALQGTAPASSSSSPDSITVNGLSLHIKQGLIENQHTDIIVNSVGMHSDLKVGRVSNAILGKGGPSLEKEFQNNLKKHLSLSEEQLVWTKGHNLASKTVLHVVWPYLPYPIGDKHKVLKTAMAKCLLEFPSASVSFPALGIEKLHLAKDEVAGIMIDEVLKFAKEQPSKKIEVFFVLYPNDNDVYKAFKTKLDSAKRQLGEKMVSNKHQNLVSDRQAEAKTKKDAPVIVLSGNRCETLEAAQMWIKSIAEVQESHLFRIENHHIFNFGKKEFVELSRQQSLGVSISEEVKGGKTRLEIQGSPDAVIEVVFAIENMLYYVQEKNIFKQEEMLLSDGQQGTDPISGRHQHQTRSSTIQYQTMLVEPKCQEFGDRKRYFEKNGLRILKIEKIHNPVLSTVFQCLQRNVELKNKGKQVCQRLYQRVPAQFCRLVCRAGFQRLYSPPPEQAYGSGIYFKKNPRHLIEDNKQCDKDHLICVFEAEVITGFYTRGGPSCIVPPAFEVDGKSTYKCDSVVDDAHDPTTFVIFNSKQALPKYLLTCHQIQTDGPGSSWICSKMAGWNLSGLWGSKAPPNHEHRGFPKTKY</sequence>
<dbReference type="InterPro" id="IPR012317">
    <property type="entry name" value="Poly(ADP-ribose)pol_cat_dom"/>
</dbReference>
<evidence type="ECO:0000256" key="6">
    <source>
        <dbReference type="ARBA" id="ARBA00024347"/>
    </source>
</evidence>
<dbReference type="GO" id="GO:0070212">
    <property type="term" value="P:protein poly-ADP-ribosylation"/>
    <property type="evidence" value="ECO:0007669"/>
    <property type="project" value="TreeGrafter"/>
</dbReference>
<dbReference type="Gene3D" id="3.40.220.10">
    <property type="entry name" value="Leucine Aminopeptidase, subunit E, domain 1"/>
    <property type="match status" value="2"/>
</dbReference>
<evidence type="ECO:0000259" key="8">
    <source>
        <dbReference type="PROSITE" id="PS51154"/>
    </source>
</evidence>
<keyword evidence="5" id="KW-0539">Nucleus</keyword>
<dbReference type="KEGG" id="amj:102570636"/>
<dbReference type="STRING" id="8496.A0A151M0Y3"/>
<accession>A0A151M0Y3</accession>
<dbReference type="InterPro" id="IPR043472">
    <property type="entry name" value="Macro_dom-like"/>
</dbReference>
<dbReference type="GO" id="GO:0060335">
    <property type="term" value="P:positive regulation of type II interferon-mediated signaling pathway"/>
    <property type="evidence" value="ECO:0007669"/>
    <property type="project" value="TreeGrafter"/>
</dbReference>
<dbReference type="InterPro" id="IPR002589">
    <property type="entry name" value="Macro_dom"/>
</dbReference>
<dbReference type="PANTHER" id="PTHR14453:SF70">
    <property type="entry name" value="PROTEIN MONO-ADP-RIBOSYLTRANSFERASE PARP9"/>
    <property type="match status" value="1"/>
</dbReference>
<feature type="domain" description="PARP catalytic" evidence="7">
    <location>
        <begin position="585"/>
        <end position="788"/>
    </location>
</feature>
<evidence type="ECO:0000313" key="9">
    <source>
        <dbReference type="EMBL" id="KYO18142.1"/>
    </source>
</evidence>
<dbReference type="SMART" id="SM00506">
    <property type="entry name" value="A1pp"/>
    <property type="match status" value="2"/>
</dbReference>
<dbReference type="SUPFAM" id="SSF56399">
    <property type="entry name" value="ADP-ribosylation"/>
    <property type="match status" value="1"/>
</dbReference>
<organism evidence="9 10">
    <name type="scientific">Alligator mississippiensis</name>
    <name type="common">American alligator</name>
    <dbReference type="NCBI Taxonomy" id="8496"/>
    <lineage>
        <taxon>Eukaryota</taxon>
        <taxon>Metazoa</taxon>
        <taxon>Chordata</taxon>
        <taxon>Craniata</taxon>
        <taxon>Vertebrata</taxon>
        <taxon>Euteleostomi</taxon>
        <taxon>Archelosauria</taxon>
        <taxon>Archosauria</taxon>
        <taxon>Crocodylia</taxon>
        <taxon>Alligatoridae</taxon>
        <taxon>Alligatorinae</taxon>
        <taxon>Alligator</taxon>
    </lineage>
</organism>
<dbReference type="SUPFAM" id="SSF52949">
    <property type="entry name" value="Macro domain-like"/>
    <property type="match status" value="2"/>
</dbReference>
<dbReference type="AlphaFoldDB" id="A0A151M0Y3"/>
<keyword evidence="2" id="KW-0328">Glycosyltransferase</keyword>
<evidence type="ECO:0000313" key="10">
    <source>
        <dbReference type="Proteomes" id="UP000050525"/>
    </source>
</evidence>
<dbReference type="eggNOG" id="KOG2633">
    <property type="taxonomic scope" value="Eukaryota"/>
</dbReference>
<evidence type="ECO:0000259" key="7">
    <source>
        <dbReference type="PROSITE" id="PS51059"/>
    </source>
</evidence>
<keyword evidence="4" id="KW-0520">NAD</keyword>
<gene>
    <name evidence="9" type="primary">PARP9</name>
    <name evidence="9" type="ORF">Y1Q_0011719</name>
</gene>
<dbReference type="PROSITE" id="PS51059">
    <property type="entry name" value="PARP_CATALYTIC"/>
    <property type="match status" value="1"/>
</dbReference>
<dbReference type="EMBL" id="AKHW03006853">
    <property type="protein sequence ID" value="KYO18142.1"/>
    <property type="molecule type" value="Genomic_DNA"/>
</dbReference>
<dbReference type="GeneID" id="102570636"/>
<dbReference type="Gene3D" id="3.90.228.10">
    <property type="match status" value="1"/>
</dbReference>
<feature type="domain" description="Macro" evidence="8">
    <location>
        <begin position="48"/>
        <end position="237"/>
    </location>
</feature>
<dbReference type="PANTHER" id="PTHR14453">
    <property type="entry name" value="PARP/ZINC FINGER CCCH TYPE DOMAIN CONTAINING PROTEIN"/>
    <property type="match status" value="1"/>
</dbReference>
<name>A0A151M0Y3_ALLMI</name>
<dbReference type="CDD" id="cd02907">
    <property type="entry name" value="Macro_Af1521_BAL-like"/>
    <property type="match status" value="1"/>
</dbReference>
<dbReference type="OrthoDB" id="6133115at2759"/>
<dbReference type="GO" id="GO:0010629">
    <property type="term" value="P:negative regulation of gene expression"/>
    <property type="evidence" value="ECO:0007669"/>
    <property type="project" value="TreeGrafter"/>
</dbReference>
<proteinExistence type="inferred from homology"/>
<dbReference type="PROSITE" id="PS51154">
    <property type="entry name" value="MACRO"/>
    <property type="match status" value="2"/>
</dbReference>
<comment type="similarity">
    <text evidence="6">Belongs to the ARTD/PARP family.</text>
</comment>
<feature type="domain" description="Macro" evidence="8">
    <location>
        <begin position="254"/>
        <end position="438"/>
    </location>
</feature>
<comment type="caution">
    <text evidence="9">The sequence shown here is derived from an EMBL/GenBank/DDBJ whole genome shotgun (WGS) entry which is preliminary data.</text>
</comment>
<protein>
    <submittedName>
        <fullName evidence="9">Poly [ADP-ribose] polymerase 9</fullName>
    </submittedName>
</protein>